<keyword evidence="4" id="KW-0677">Repeat</keyword>
<dbReference type="GO" id="GO:0005634">
    <property type="term" value="C:nucleus"/>
    <property type="evidence" value="ECO:0007669"/>
    <property type="project" value="UniProtKB-SubCell"/>
</dbReference>
<dbReference type="SMART" id="SM00355">
    <property type="entry name" value="ZnF_C2H2"/>
    <property type="match status" value="4"/>
</dbReference>
<evidence type="ECO:0000256" key="8">
    <source>
        <dbReference type="ARBA" id="ARBA00023125"/>
    </source>
</evidence>
<organism evidence="13 14">
    <name type="scientific">Chrysochloris asiatica</name>
    <name type="common">Cape golden mole</name>
    <dbReference type="NCBI Taxonomy" id="185453"/>
    <lineage>
        <taxon>Eukaryota</taxon>
        <taxon>Metazoa</taxon>
        <taxon>Chordata</taxon>
        <taxon>Craniata</taxon>
        <taxon>Vertebrata</taxon>
        <taxon>Euteleostomi</taxon>
        <taxon>Mammalia</taxon>
        <taxon>Eutheria</taxon>
        <taxon>Afrotheria</taxon>
        <taxon>Chrysochloridae</taxon>
        <taxon>Chrysochlorinae</taxon>
        <taxon>Chrysochloris</taxon>
    </lineage>
</organism>
<feature type="domain" description="C2H2-type" evidence="12">
    <location>
        <begin position="125"/>
        <end position="152"/>
    </location>
</feature>
<evidence type="ECO:0000256" key="1">
    <source>
        <dbReference type="ARBA" id="ARBA00004123"/>
    </source>
</evidence>
<feature type="domain" description="C2H2-type" evidence="12">
    <location>
        <begin position="71"/>
        <end position="99"/>
    </location>
</feature>
<dbReference type="PROSITE" id="PS50157">
    <property type="entry name" value="ZINC_FINGER_C2H2_2"/>
    <property type="match status" value="4"/>
</dbReference>
<evidence type="ECO:0000256" key="10">
    <source>
        <dbReference type="ARBA" id="ARBA00023242"/>
    </source>
</evidence>
<keyword evidence="6" id="KW-0862">Zinc</keyword>
<dbReference type="Pfam" id="PF13912">
    <property type="entry name" value="zf-C2H2_6"/>
    <property type="match status" value="1"/>
</dbReference>
<dbReference type="FunFam" id="3.30.160.60:FF:000185">
    <property type="entry name" value="zinc finger protein 319"/>
    <property type="match status" value="1"/>
</dbReference>
<reference evidence="14" key="1">
    <citation type="submission" date="2025-08" db="UniProtKB">
        <authorList>
            <consortium name="RefSeq"/>
        </authorList>
    </citation>
    <scope>IDENTIFICATION</scope>
    <source>
        <tissue evidence="14">Spleen</tissue>
    </source>
</reference>
<evidence type="ECO:0000256" key="6">
    <source>
        <dbReference type="ARBA" id="ARBA00022833"/>
    </source>
</evidence>
<keyword evidence="7" id="KW-0805">Transcription regulation</keyword>
<keyword evidence="5 11" id="KW-0863">Zinc-finger</keyword>
<dbReference type="PANTHER" id="PTHR24377">
    <property type="entry name" value="IP01015P-RELATED"/>
    <property type="match status" value="1"/>
</dbReference>
<dbReference type="PROSITE" id="PS00028">
    <property type="entry name" value="ZINC_FINGER_C2H2_1"/>
    <property type="match status" value="4"/>
</dbReference>
<dbReference type="GO" id="GO:0003677">
    <property type="term" value="F:DNA binding"/>
    <property type="evidence" value="ECO:0007669"/>
    <property type="project" value="UniProtKB-KW"/>
</dbReference>
<dbReference type="InterPro" id="IPR050826">
    <property type="entry name" value="Krueppel_C2H2_ZnFinger"/>
</dbReference>
<comment type="similarity">
    <text evidence="2">Belongs to the krueppel C2H2-type zinc-finger protein family.</text>
</comment>
<evidence type="ECO:0000256" key="9">
    <source>
        <dbReference type="ARBA" id="ARBA00023163"/>
    </source>
</evidence>
<keyword evidence="3" id="KW-0479">Metal-binding</keyword>
<keyword evidence="13" id="KW-1185">Reference proteome</keyword>
<dbReference type="FunFam" id="3.30.160.60:FF:000338">
    <property type="entry name" value="zinc finger protein 383"/>
    <property type="match status" value="1"/>
</dbReference>
<evidence type="ECO:0000256" key="2">
    <source>
        <dbReference type="ARBA" id="ARBA00006991"/>
    </source>
</evidence>
<dbReference type="GeneID" id="102820260"/>
<sequence length="208" mass="24660">MVKFMKSNDWWYASGEICEFHGRENQRTSQDEHTRSHSRENSYECKECGKAFLKFSRLTQHMRFHSGEKPYECKECGKAFSLPKSLTRHKRRFHPGEKCNECGEIFNCSSQLTEHTRSHSVVKRYECEECGKTFHLQTELTQHKRTHSGDRPSEFKEFGKAFKRLEKHKKTHSGEKLYQSLLNIYDFTLERNRMNVKNVGKPLFVPQS</sequence>
<evidence type="ECO:0000256" key="5">
    <source>
        <dbReference type="ARBA" id="ARBA00022771"/>
    </source>
</evidence>
<evidence type="ECO:0000256" key="3">
    <source>
        <dbReference type="ARBA" id="ARBA00022723"/>
    </source>
</evidence>
<evidence type="ECO:0000313" key="14">
    <source>
        <dbReference type="RefSeq" id="XP_006878030.1"/>
    </source>
</evidence>
<dbReference type="FunFam" id="3.30.160.60:FF:000870">
    <property type="entry name" value="zinc finger protein 197 isoform X1"/>
    <property type="match status" value="1"/>
</dbReference>
<dbReference type="SUPFAM" id="SSF57667">
    <property type="entry name" value="beta-beta-alpha zinc fingers"/>
    <property type="match status" value="3"/>
</dbReference>
<evidence type="ECO:0000256" key="7">
    <source>
        <dbReference type="ARBA" id="ARBA00023015"/>
    </source>
</evidence>
<dbReference type="RefSeq" id="XP_006878030.1">
    <property type="nucleotide sequence ID" value="XM_006877968.1"/>
</dbReference>
<proteinExistence type="inferred from homology"/>
<keyword evidence="10" id="KW-0539">Nucleus</keyword>
<feature type="domain" description="C2H2-type" evidence="12">
    <location>
        <begin position="97"/>
        <end position="124"/>
    </location>
</feature>
<keyword evidence="8" id="KW-0238">DNA-binding</keyword>
<dbReference type="Pfam" id="PF00096">
    <property type="entry name" value="zf-C2H2"/>
    <property type="match status" value="3"/>
</dbReference>
<evidence type="ECO:0000256" key="11">
    <source>
        <dbReference type="PROSITE-ProRule" id="PRU00042"/>
    </source>
</evidence>
<protein>
    <submittedName>
        <fullName evidence="14">Zinc finger protein 724-like</fullName>
    </submittedName>
</protein>
<dbReference type="GO" id="GO:0008270">
    <property type="term" value="F:zinc ion binding"/>
    <property type="evidence" value="ECO:0007669"/>
    <property type="project" value="UniProtKB-KW"/>
</dbReference>
<dbReference type="Gene3D" id="3.30.160.60">
    <property type="entry name" value="Classic Zinc Finger"/>
    <property type="match status" value="4"/>
</dbReference>
<evidence type="ECO:0000256" key="4">
    <source>
        <dbReference type="ARBA" id="ARBA00022737"/>
    </source>
</evidence>
<dbReference type="FunFam" id="3.30.160.60:FF:000060">
    <property type="entry name" value="zinc finger protein 436"/>
    <property type="match status" value="1"/>
</dbReference>
<name>A0A9B0UDF2_CHRAS</name>
<comment type="subcellular location">
    <subcellularLocation>
        <location evidence="1">Nucleus</location>
    </subcellularLocation>
</comment>
<evidence type="ECO:0000313" key="13">
    <source>
        <dbReference type="Proteomes" id="UP000504623"/>
    </source>
</evidence>
<dbReference type="InterPro" id="IPR036236">
    <property type="entry name" value="Znf_C2H2_sf"/>
</dbReference>
<gene>
    <name evidence="14" type="primary">LOC102820260</name>
</gene>
<keyword evidence="9" id="KW-0804">Transcription</keyword>
<evidence type="ECO:0000259" key="12">
    <source>
        <dbReference type="PROSITE" id="PS50157"/>
    </source>
</evidence>
<dbReference type="OrthoDB" id="40579at2759"/>
<feature type="domain" description="C2H2-type" evidence="12">
    <location>
        <begin position="43"/>
        <end position="70"/>
    </location>
</feature>
<accession>A0A9B0UDF2</accession>
<dbReference type="InterPro" id="IPR013087">
    <property type="entry name" value="Znf_C2H2_type"/>
</dbReference>
<dbReference type="Proteomes" id="UP000504623">
    <property type="component" value="Unplaced"/>
</dbReference>
<dbReference type="AlphaFoldDB" id="A0A9B0UDF2"/>